<evidence type="ECO:0000256" key="9">
    <source>
        <dbReference type="ARBA" id="ARBA00023204"/>
    </source>
</evidence>
<dbReference type="PANTHER" id="PTHR11070">
    <property type="entry name" value="UVRD / RECB / PCRA DNA HELICASE FAMILY MEMBER"/>
    <property type="match status" value="1"/>
</dbReference>
<dbReference type="PROSITE" id="PS51198">
    <property type="entry name" value="UVRD_HELICASE_ATP_BIND"/>
    <property type="match status" value="1"/>
</dbReference>
<feature type="binding site" evidence="14">
    <location>
        <begin position="12"/>
        <end position="19"/>
    </location>
    <ligand>
        <name>ATP</name>
        <dbReference type="ChEBI" id="CHEBI:30616"/>
    </ligand>
</feature>
<evidence type="ECO:0000256" key="6">
    <source>
        <dbReference type="ARBA" id="ARBA00022839"/>
    </source>
</evidence>
<dbReference type="GO" id="GO:0005524">
    <property type="term" value="F:ATP binding"/>
    <property type="evidence" value="ECO:0007669"/>
    <property type="project" value="UniProtKB-UniRule"/>
</dbReference>
<dbReference type="Gene3D" id="1.10.3170.10">
    <property type="entry name" value="Recbcd, chain B, domain 2"/>
    <property type="match status" value="1"/>
</dbReference>
<keyword evidence="2 14" id="KW-0547">Nucleotide-binding</keyword>
<dbReference type="KEGG" id="afla:FHG64_10010"/>
<keyword evidence="18" id="KW-1185">Reference proteome</keyword>
<evidence type="ECO:0000256" key="1">
    <source>
        <dbReference type="ARBA" id="ARBA00022722"/>
    </source>
</evidence>
<evidence type="ECO:0000256" key="10">
    <source>
        <dbReference type="ARBA" id="ARBA00023235"/>
    </source>
</evidence>
<feature type="domain" description="UvrD-like helicase C-terminal" evidence="16">
    <location>
        <begin position="471"/>
        <end position="733"/>
    </location>
</feature>
<keyword evidence="3" id="KW-0227">DNA damage</keyword>
<evidence type="ECO:0000256" key="2">
    <source>
        <dbReference type="ARBA" id="ARBA00022741"/>
    </source>
</evidence>
<evidence type="ECO:0000256" key="14">
    <source>
        <dbReference type="PROSITE-ProRule" id="PRU00560"/>
    </source>
</evidence>
<dbReference type="Proteomes" id="UP000309016">
    <property type="component" value="Chromosome"/>
</dbReference>
<keyword evidence="10" id="KW-0413">Isomerase</keyword>
<reference evidence="17 18" key="1">
    <citation type="submission" date="2019-06" db="EMBL/GenBank/DDBJ databases">
        <title>Complete genome sequence of Antarcticibacterium flavum KCTC 52984T from an Antarctic marine sediment.</title>
        <authorList>
            <person name="Lee Y.M."/>
            <person name="Shin S.C."/>
        </authorList>
    </citation>
    <scope>NUCLEOTIDE SEQUENCE [LARGE SCALE GENOMIC DNA]</scope>
    <source>
        <strain evidence="17 18">KCTC 52984</strain>
    </source>
</reference>
<keyword evidence="8" id="KW-0238">DNA-binding</keyword>
<dbReference type="Gene3D" id="3.90.320.10">
    <property type="match status" value="1"/>
</dbReference>
<comment type="catalytic activity">
    <reaction evidence="13">
        <text>ATP + H2O = ADP + phosphate + H(+)</text>
        <dbReference type="Rhea" id="RHEA:13065"/>
        <dbReference type="ChEBI" id="CHEBI:15377"/>
        <dbReference type="ChEBI" id="CHEBI:15378"/>
        <dbReference type="ChEBI" id="CHEBI:30616"/>
        <dbReference type="ChEBI" id="CHEBI:43474"/>
        <dbReference type="ChEBI" id="CHEBI:456216"/>
        <dbReference type="EC" id="5.6.2.4"/>
    </reaction>
</comment>
<dbReference type="InterPro" id="IPR000212">
    <property type="entry name" value="DNA_helicase_UvrD/REP"/>
</dbReference>
<keyword evidence="7 14" id="KW-0067">ATP-binding</keyword>
<dbReference type="RefSeq" id="WP_139066268.1">
    <property type="nucleotide sequence ID" value="NZ_CP040812.1"/>
</dbReference>
<dbReference type="EMBL" id="CP040812">
    <property type="protein sequence ID" value="QCY69703.1"/>
    <property type="molecule type" value="Genomic_DNA"/>
</dbReference>
<dbReference type="EC" id="5.6.2.4" evidence="12"/>
<evidence type="ECO:0000256" key="7">
    <source>
        <dbReference type="ARBA" id="ARBA00022840"/>
    </source>
</evidence>
<dbReference type="InterPro" id="IPR014016">
    <property type="entry name" value="UvrD-like_ATP-bd"/>
</dbReference>
<dbReference type="AlphaFoldDB" id="A0A5B7X503"/>
<organism evidence="17 18">
    <name type="scientific">Antarcticibacterium flavum</name>
    <dbReference type="NCBI Taxonomy" id="2058175"/>
    <lineage>
        <taxon>Bacteria</taxon>
        <taxon>Pseudomonadati</taxon>
        <taxon>Bacteroidota</taxon>
        <taxon>Flavobacteriia</taxon>
        <taxon>Flavobacteriales</taxon>
        <taxon>Flavobacteriaceae</taxon>
        <taxon>Antarcticibacterium</taxon>
    </lineage>
</organism>
<evidence type="ECO:0000256" key="11">
    <source>
        <dbReference type="ARBA" id="ARBA00034617"/>
    </source>
</evidence>
<dbReference type="GO" id="GO:0003677">
    <property type="term" value="F:DNA binding"/>
    <property type="evidence" value="ECO:0007669"/>
    <property type="project" value="UniProtKB-KW"/>
</dbReference>
<evidence type="ECO:0000259" key="15">
    <source>
        <dbReference type="PROSITE" id="PS51198"/>
    </source>
</evidence>
<dbReference type="InterPro" id="IPR014017">
    <property type="entry name" value="DNA_helicase_UvrD-like_C"/>
</dbReference>
<evidence type="ECO:0000256" key="8">
    <source>
        <dbReference type="ARBA" id="ARBA00023125"/>
    </source>
</evidence>
<protein>
    <recommendedName>
        <fullName evidence="12">DNA 3'-5' helicase</fullName>
        <ecNumber evidence="12">5.6.2.4</ecNumber>
    </recommendedName>
</protein>
<dbReference type="Gene3D" id="3.40.50.300">
    <property type="entry name" value="P-loop containing nucleotide triphosphate hydrolases"/>
    <property type="match status" value="3"/>
</dbReference>
<dbReference type="Pfam" id="PF13361">
    <property type="entry name" value="UvrD_C"/>
    <property type="match status" value="2"/>
</dbReference>
<comment type="catalytic activity">
    <reaction evidence="11">
        <text>Couples ATP hydrolysis with the unwinding of duplex DNA by translocating in the 3'-5' direction.</text>
        <dbReference type="EC" id="5.6.2.4"/>
    </reaction>
</comment>
<sequence>MQTPNLFRIYNASAGSGKTYTLVRDYLLLLLRSSQQDAYRNILAITFTNKAVAEMKTRVIAALYALSRDTCQPSYQNLLDDLVKETGQTDKEISVKAGKILKSILHNYASFDISTIDRFTHKIIRTFAKDLGIPVNFEVEMNTQQILQEAVDRVINRAGEDRELTRVLVNFTLTKTDEDKSWDITKDLNKFAKILLNEGNQKHLKFLKEKSLEDYRKFSDRVKSLIKTSEENIATIANHFFTIVEEGNLSKKDFKGGYVFSYFSKLKSGDYKVNFTANWQENIATDRLYAASVPQDKKDILDDRQQEIALLFDSSKTAIIRREYLRELFFTITPLSLLSEIASEMEHIKRERSLVLISDFNPTIAAQVKDQPAPFIYERLGERYRNYFIDEFQDTSQMQWTNITPLIDHALSAFSGNSEPACLTLVGDAKQSIYRFRGGKAEQFIDLYGDSNPFNVEKEVTNLPYNYRSSREIVEFNNSFFSFLAEKFEKQDYRELFKASGQKAKKENPGYVQIDFLETENSEQEKEMQPERVFEIIQELEEKKVPKSDICILTRTRNQSFTIANFLSEKGLTIVSSESLLVSNSPEVIFINTLLEFSLNPEDKQLKWKVLKFLVEKLDVDDGHRLISTSLELDETEFFNWLEDYDLYFNLSQIRELSIFEAAEYILRSFSLVEGSNAYIQFYLDFVFEKTTGSPVSITQFLEYWEQERERLSISVPKTGNAIQIMTIHKSKGLEFPVVIYPFANTKIRDISKESLWLPLPEDLAEIPFSYFKASSKMLNWGEFEENAYQELVSQTEFDAINILYVAFTRASRHLYIISSLDLKKGQEYEDRVSGLLIGYLKSRGLWTDSSSYYFGSTEYKVAEIEIIDAVNPKTYISSSTQNEVVRIVTHTGSMWGSNRETAVNTGNLVHNILSETDTTKDIGPAMEKFLKKEEKDPATQTQMKELLSQVVTHPQLATYFREDAIVKRERDIISPGGEVLRPDRLNFEGNRVTILDYKTGKLQPQHREQMQQYAGTLESMGYEVEKKILIYINEEVSLSIV</sequence>
<dbReference type="GO" id="GO:0005829">
    <property type="term" value="C:cytosol"/>
    <property type="evidence" value="ECO:0007669"/>
    <property type="project" value="TreeGrafter"/>
</dbReference>
<evidence type="ECO:0000256" key="4">
    <source>
        <dbReference type="ARBA" id="ARBA00022801"/>
    </source>
</evidence>
<name>A0A5B7X503_9FLAO</name>
<dbReference type="InterPro" id="IPR027417">
    <property type="entry name" value="P-loop_NTPase"/>
</dbReference>
<dbReference type="PANTHER" id="PTHR11070:SF67">
    <property type="entry name" value="DNA 3'-5' HELICASE"/>
    <property type="match status" value="1"/>
</dbReference>
<evidence type="ECO:0000256" key="12">
    <source>
        <dbReference type="ARBA" id="ARBA00034808"/>
    </source>
</evidence>
<evidence type="ECO:0000256" key="3">
    <source>
        <dbReference type="ARBA" id="ARBA00022763"/>
    </source>
</evidence>
<dbReference type="PROSITE" id="PS51217">
    <property type="entry name" value="UVRD_HELICASE_CTER"/>
    <property type="match status" value="1"/>
</dbReference>
<keyword evidence="1" id="KW-0540">Nuclease</keyword>
<keyword evidence="9" id="KW-0234">DNA repair</keyword>
<evidence type="ECO:0000313" key="17">
    <source>
        <dbReference type="EMBL" id="QCY69703.1"/>
    </source>
</evidence>
<evidence type="ECO:0000313" key="18">
    <source>
        <dbReference type="Proteomes" id="UP000309016"/>
    </source>
</evidence>
<dbReference type="GO" id="GO:0043138">
    <property type="term" value="F:3'-5' DNA helicase activity"/>
    <property type="evidence" value="ECO:0007669"/>
    <property type="project" value="UniProtKB-EC"/>
</dbReference>
<dbReference type="GO" id="GO:0016887">
    <property type="term" value="F:ATP hydrolysis activity"/>
    <property type="evidence" value="ECO:0007669"/>
    <property type="project" value="RHEA"/>
</dbReference>
<dbReference type="SUPFAM" id="SSF52540">
    <property type="entry name" value="P-loop containing nucleoside triphosphate hydrolases"/>
    <property type="match status" value="1"/>
</dbReference>
<dbReference type="GO" id="GO:0004527">
    <property type="term" value="F:exonuclease activity"/>
    <property type="evidence" value="ECO:0007669"/>
    <property type="project" value="UniProtKB-KW"/>
</dbReference>
<dbReference type="Pfam" id="PF00580">
    <property type="entry name" value="UvrD-helicase"/>
    <property type="match status" value="1"/>
</dbReference>
<evidence type="ECO:0000256" key="5">
    <source>
        <dbReference type="ARBA" id="ARBA00022806"/>
    </source>
</evidence>
<keyword evidence="5 14" id="KW-0347">Helicase</keyword>
<accession>A0A5B7X503</accession>
<feature type="domain" description="UvrD-like helicase ATP-binding" evidence="15">
    <location>
        <begin position="1"/>
        <end position="470"/>
    </location>
</feature>
<evidence type="ECO:0000256" key="13">
    <source>
        <dbReference type="ARBA" id="ARBA00048988"/>
    </source>
</evidence>
<keyword evidence="4 14" id="KW-0378">Hydrolase</keyword>
<evidence type="ECO:0000259" key="16">
    <source>
        <dbReference type="PROSITE" id="PS51217"/>
    </source>
</evidence>
<dbReference type="OrthoDB" id="9810135at2"/>
<dbReference type="InterPro" id="IPR011604">
    <property type="entry name" value="PDDEXK-like_dom_sf"/>
</dbReference>
<dbReference type="GO" id="GO:0000725">
    <property type="term" value="P:recombinational repair"/>
    <property type="evidence" value="ECO:0007669"/>
    <property type="project" value="TreeGrafter"/>
</dbReference>
<proteinExistence type="predicted"/>
<gene>
    <name evidence="17" type="ORF">FHG64_10010</name>
</gene>
<keyword evidence="6" id="KW-0269">Exonuclease</keyword>